<dbReference type="Gramene" id="rna-AYBTSS11_LOCUS9175">
    <property type="protein sequence ID" value="CAJ1939511.1"/>
    <property type="gene ID" value="gene-AYBTSS11_LOCUS9175"/>
</dbReference>
<evidence type="ECO:0000313" key="2">
    <source>
        <dbReference type="Proteomes" id="UP001189624"/>
    </source>
</evidence>
<accession>A0AA86SCU4</accession>
<sequence>MHIREQNTPHPNPFGLPCLLDKVNFSHFHGKLNLHWFYDKIGLMIFHAPSYNIDSFERLIGMDWANLVLGIVFAIPVSFVKHDPSSRFRLV</sequence>
<evidence type="ECO:0000313" key="1">
    <source>
        <dbReference type="EMBL" id="CAJ1939511.1"/>
    </source>
</evidence>
<dbReference type="EMBL" id="OY731400">
    <property type="protein sequence ID" value="CAJ1939511.1"/>
    <property type="molecule type" value="Genomic_DNA"/>
</dbReference>
<proteinExistence type="predicted"/>
<gene>
    <name evidence="1" type="ORF">AYBTSS11_LOCUS9175</name>
</gene>
<reference evidence="1" key="1">
    <citation type="submission" date="2023-10" db="EMBL/GenBank/DDBJ databases">
        <authorList>
            <person name="Domelevo Entfellner J.-B."/>
        </authorList>
    </citation>
    <scope>NUCLEOTIDE SEQUENCE</scope>
</reference>
<keyword evidence="2" id="KW-1185">Reference proteome</keyword>
<dbReference type="Proteomes" id="UP001189624">
    <property type="component" value="Chromosome 3"/>
</dbReference>
<organism evidence="1 2">
    <name type="scientific">Sphenostylis stenocarpa</name>
    <dbReference type="NCBI Taxonomy" id="92480"/>
    <lineage>
        <taxon>Eukaryota</taxon>
        <taxon>Viridiplantae</taxon>
        <taxon>Streptophyta</taxon>
        <taxon>Embryophyta</taxon>
        <taxon>Tracheophyta</taxon>
        <taxon>Spermatophyta</taxon>
        <taxon>Magnoliopsida</taxon>
        <taxon>eudicotyledons</taxon>
        <taxon>Gunneridae</taxon>
        <taxon>Pentapetalae</taxon>
        <taxon>rosids</taxon>
        <taxon>fabids</taxon>
        <taxon>Fabales</taxon>
        <taxon>Fabaceae</taxon>
        <taxon>Papilionoideae</taxon>
        <taxon>50 kb inversion clade</taxon>
        <taxon>NPAAA clade</taxon>
        <taxon>indigoferoid/millettioid clade</taxon>
        <taxon>Phaseoleae</taxon>
        <taxon>Sphenostylis</taxon>
    </lineage>
</organism>
<dbReference type="AlphaFoldDB" id="A0AA86SCU4"/>
<protein>
    <submittedName>
        <fullName evidence="1">Uncharacterized protein</fullName>
    </submittedName>
</protein>
<name>A0AA86SCU4_9FABA</name>